<dbReference type="RefSeq" id="WP_062019461.1">
    <property type="nucleotide sequence ID" value="NZ_LQQC01000002.1"/>
</dbReference>
<dbReference type="Gene3D" id="3.40.50.150">
    <property type="entry name" value="Vaccinia Virus protein VP39"/>
    <property type="match status" value="1"/>
</dbReference>
<dbReference type="PROSITE" id="PS00092">
    <property type="entry name" value="N6_MTASE"/>
    <property type="match status" value="1"/>
</dbReference>
<organism evidence="3 4">
    <name type="scientific">Brevibacterium ravenspurgense</name>
    <dbReference type="NCBI Taxonomy" id="479117"/>
    <lineage>
        <taxon>Bacteria</taxon>
        <taxon>Bacillati</taxon>
        <taxon>Actinomycetota</taxon>
        <taxon>Actinomycetes</taxon>
        <taxon>Micrococcales</taxon>
        <taxon>Brevibacteriaceae</taxon>
        <taxon>Brevibacterium</taxon>
    </lineage>
</organism>
<dbReference type="PANTHER" id="PTHR43542:SF1">
    <property type="entry name" value="METHYLTRANSFERASE"/>
    <property type="match status" value="1"/>
</dbReference>
<dbReference type="PATRIC" id="fig|479117.4.peg.147"/>
<dbReference type="InterPro" id="IPR002052">
    <property type="entry name" value="DNA_methylase_N6_adenine_CS"/>
</dbReference>
<dbReference type="PANTHER" id="PTHR43542">
    <property type="entry name" value="METHYLTRANSFERASE"/>
    <property type="match status" value="1"/>
</dbReference>
<keyword evidence="1 3" id="KW-0489">Methyltransferase</keyword>
<dbReference type="PIRSF" id="PIRSF004553">
    <property type="entry name" value="CHP00095"/>
    <property type="match status" value="1"/>
</dbReference>
<dbReference type="InterPro" id="IPR029063">
    <property type="entry name" value="SAM-dependent_MTases_sf"/>
</dbReference>
<dbReference type="SUPFAM" id="SSF53335">
    <property type="entry name" value="S-adenosyl-L-methionine-dependent methyltransferases"/>
    <property type="match status" value="1"/>
</dbReference>
<evidence type="ECO:0000256" key="2">
    <source>
        <dbReference type="ARBA" id="ARBA00022679"/>
    </source>
</evidence>
<dbReference type="EC" id="2.1.1.171" evidence="3"/>
<evidence type="ECO:0000313" key="4">
    <source>
        <dbReference type="Proteomes" id="UP000243589"/>
    </source>
</evidence>
<reference evidence="3 4" key="1">
    <citation type="submission" date="2016-01" db="EMBL/GenBank/DDBJ databases">
        <title>Use of Whole Genome Sequencing to ascertain that Brevibacterium massiliense (Roux, Raoult 2009) is a later heterotypic synonym of Brevibacterium ravenspurgense (Mages 2008).</title>
        <authorList>
            <person name="Bernier A.-M."/>
            <person name="Burdz T."/>
            <person name="Huynh C."/>
            <person name="Pachecho A.L."/>
            <person name="Wiebe D."/>
            <person name="Bonner C."/>
            <person name="Bernard K."/>
        </authorList>
    </citation>
    <scope>NUCLEOTIDE SEQUENCE [LARGE SCALE GENOMIC DNA]</scope>
    <source>
        <strain evidence="3 4">CCUG56047</strain>
    </source>
</reference>
<dbReference type="InterPro" id="IPR004398">
    <property type="entry name" value="RNA_MeTrfase_RsmD"/>
</dbReference>
<dbReference type="GO" id="GO:0052913">
    <property type="term" value="F:16S rRNA (guanine(966)-N(2))-methyltransferase activity"/>
    <property type="evidence" value="ECO:0007669"/>
    <property type="project" value="UniProtKB-EC"/>
</dbReference>
<evidence type="ECO:0000313" key="3">
    <source>
        <dbReference type="EMBL" id="KXZ59679.1"/>
    </source>
</evidence>
<dbReference type="GO" id="GO:0003676">
    <property type="term" value="F:nucleic acid binding"/>
    <property type="evidence" value="ECO:0007669"/>
    <property type="project" value="InterPro"/>
</dbReference>
<accession>A0A150HC48</accession>
<dbReference type="AlphaFoldDB" id="A0A150HC48"/>
<sequence>MTRIIAGSLGGRRIETPSGSDTRPTSDRVRESLFARLDSLGMLADSNVLDLFAGSGALGLEAISRGATRAVFVERAGKAAQVVKKNIRTLGLNDSCSVQVRAAQSAVESLAGSDERFDVIFADPPYPLGESELAQLLETAAGLLKDDASLLVIERSARSPQPQLPHSLSVYAKSLHGETALWLVERSGE</sequence>
<evidence type="ECO:0000256" key="1">
    <source>
        <dbReference type="ARBA" id="ARBA00022603"/>
    </source>
</evidence>
<proteinExistence type="predicted"/>
<gene>
    <name evidence="3" type="primary">rsmD</name>
    <name evidence="3" type="ORF">Bravens_00151</name>
</gene>
<protein>
    <submittedName>
        <fullName evidence="3">Ribosomal RNA small subunit methyltransferase D</fullName>
        <ecNumber evidence="3">2.1.1.171</ecNumber>
    </submittedName>
</protein>
<dbReference type="EMBL" id="LQQC01000002">
    <property type="protein sequence ID" value="KXZ59679.1"/>
    <property type="molecule type" value="Genomic_DNA"/>
</dbReference>
<dbReference type="Proteomes" id="UP000243589">
    <property type="component" value="Unassembled WGS sequence"/>
</dbReference>
<dbReference type="CDD" id="cd02440">
    <property type="entry name" value="AdoMet_MTases"/>
    <property type="match status" value="1"/>
</dbReference>
<keyword evidence="2 3" id="KW-0808">Transferase</keyword>
<comment type="caution">
    <text evidence="3">The sequence shown here is derived from an EMBL/GenBank/DDBJ whole genome shotgun (WGS) entry which is preliminary data.</text>
</comment>
<dbReference type="NCBIfam" id="TIGR00095">
    <property type="entry name" value="16S rRNA (guanine(966)-N(2))-methyltransferase RsmD"/>
    <property type="match status" value="1"/>
</dbReference>
<dbReference type="Pfam" id="PF03602">
    <property type="entry name" value="Cons_hypoth95"/>
    <property type="match status" value="1"/>
</dbReference>
<name>A0A150HC48_9MICO</name>
<keyword evidence="4" id="KW-1185">Reference proteome</keyword>